<organism evidence="2 3">
    <name type="scientific">Elliptochloris bilobata</name>
    <dbReference type="NCBI Taxonomy" id="381761"/>
    <lineage>
        <taxon>Eukaryota</taxon>
        <taxon>Viridiplantae</taxon>
        <taxon>Chlorophyta</taxon>
        <taxon>core chlorophytes</taxon>
        <taxon>Trebouxiophyceae</taxon>
        <taxon>Trebouxiophyceae incertae sedis</taxon>
        <taxon>Elliptochloris clade</taxon>
        <taxon>Elliptochloris</taxon>
    </lineage>
</organism>
<dbReference type="InterPro" id="IPR006747">
    <property type="entry name" value="DUF599"/>
</dbReference>
<keyword evidence="1" id="KW-1133">Transmembrane helix</keyword>
<evidence type="ECO:0000256" key="1">
    <source>
        <dbReference type="SAM" id="Phobius"/>
    </source>
</evidence>
<feature type="transmembrane region" description="Helical" evidence="1">
    <location>
        <begin position="135"/>
        <end position="153"/>
    </location>
</feature>
<gene>
    <name evidence="2" type="ORF">WJX81_005578</name>
</gene>
<dbReference type="Proteomes" id="UP001445335">
    <property type="component" value="Unassembled WGS sequence"/>
</dbReference>
<comment type="caution">
    <text evidence="2">The sequence shown here is derived from an EMBL/GenBank/DDBJ whole genome shotgun (WGS) entry which is preliminary data.</text>
</comment>
<dbReference type="Pfam" id="PF04654">
    <property type="entry name" value="DUF599"/>
    <property type="match status" value="1"/>
</dbReference>
<dbReference type="AlphaFoldDB" id="A0AAW1RYU9"/>
<dbReference type="PANTHER" id="PTHR31168">
    <property type="entry name" value="OS02G0292800 PROTEIN"/>
    <property type="match status" value="1"/>
</dbReference>
<keyword evidence="1" id="KW-0472">Membrane</keyword>
<proteinExistence type="predicted"/>
<keyword evidence="3" id="KW-1185">Reference proteome</keyword>
<feature type="transmembrane region" description="Helical" evidence="1">
    <location>
        <begin position="89"/>
        <end position="115"/>
    </location>
</feature>
<dbReference type="PANTHER" id="PTHR31168:SF1">
    <property type="entry name" value="DUF599 FAMILY PROTEIN"/>
    <property type="match status" value="1"/>
</dbReference>
<protein>
    <submittedName>
        <fullName evidence="2">Uncharacterized protein</fullName>
    </submittedName>
</protein>
<name>A0AAW1RYU9_9CHLO</name>
<feature type="transmembrane region" description="Helical" evidence="1">
    <location>
        <begin position="160"/>
        <end position="182"/>
    </location>
</feature>
<evidence type="ECO:0000313" key="3">
    <source>
        <dbReference type="Proteomes" id="UP001445335"/>
    </source>
</evidence>
<dbReference type="EMBL" id="JALJOU010000017">
    <property type="protein sequence ID" value="KAK9839280.1"/>
    <property type="molecule type" value="Genomic_DNA"/>
</dbReference>
<sequence length="187" mass="20159">MSVAKDARRVWTRAIADNDKDTVTGVQTLRNSIMSVSLFTVACGYIGARALPEILLDRAWTERLNNIQGLDPILAASGGVALLQPTVKLAIALVMLLCCFLCFVQSARLFSHVGFLLKAVSSNKSDGRSFERETIAITDCAGTLFSVGIRLFIAFSIAAIWILGPVALMVSTAVFLGGLFFVDFLPL</sequence>
<accession>A0AAW1RYU9</accession>
<evidence type="ECO:0000313" key="2">
    <source>
        <dbReference type="EMBL" id="KAK9839280.1"/>
    </source>
</evidence>
<reference evidence="2 3" key="1">
    <citation type="journal article" date="2024" name="Nat. Commun.">
        <title>Phylogenomics reveals the evolutionary origins of lichenization in chlorophyte algae.</title>
        <authorList>
            <person name="Puginier C."/>
            <person name="Libourel C."/>
            <person name="Otte J."/>
            <person name="Skaloud P."/>
            <person name="Haon M."/>
            <person name="Grisel S."/>
            <person name="Petersen M."/>
            <person name="Berrin J.G."/>
            <person name="Delaux P.M."/>
            <person name="Dal Grande F."/>
            <person name="Keller J."/>
        </authorList>
    </citation>
    <scope>NUCLEOTIDE SEQUENCE [LARGE SCALE GENOMIC DNA]</scope>
    <source>
        <strain evidence="2 3">SAG 245.80</strain>
    </source>
</reference>
<keyword evidence="1" id="KW-0812">Transmembrane</keyword>